<dbReference type="SUPFAM" id="SSF47413">
    <property type="entry name" value="lambda repressor-like DNA-binding domains"/>
    <property type="match status" value="1"/>
</dbReference>
<gene>
    <name evidence="2" type="ORF">NBG4_60044</name>
</gene>
<dbReference type="EMBL" id="OUUY01000108">
    <property type="protein sequence ID" value="SPQ01568.1"/>
    <property type="molecule type" value="Genomic_DNA"/>
</dbReference>
<dbReference type="Proteomes" id="UP000245125">
    <property type="component" value="Unassembled WGS sequence"/>
</dbReference>
<evidence type="ECO:0000259" key="1">
    <source>
        <dbReference type="PROSITE" id="PS50943"/>
    </source>
</evidence>
<organism evidence="2 3">
    <name type="scientific">Candidatus Sulfobium mesophilum</name>
    <dbReference type="NCBI Taxonomy" id="2016548"/>
    <lineage>
        <taxon>Bacteria</taxon>
        <taxon>Pseudomonadati</taxon>
        <taxon>Nitrospirota</taxon>
        <taxon>Nitrospiria</taxon>
        <taxon>Nitrospirales</taxon>
        <taxon>Nitrospiraceae</taxon>
        <taxon>Candidatus Sulfobium</taxon>
    </lineage>
</organism>
<dbReference type="PROSITE" id="PS50943">
    <property type="entry name" value="HTH_CROC1"/>
    <property type="match status" value="1"/>
</dbReference>
<dbReference type="GO" id="GO:0003677">
    <property type="term" value="F:DNA binding"/>
    <property type="evidence" value="ECO:0007669"/>
    <property type="project" value="InterPro"/>
</dbReference>
<dbReference type="SMART" id="SM00530">
    <property type="entry name" value="HTH_XRE"/>
    <property type="match status" value="1"/>
</dbReference>
<dbReference type="InterPro" id="IPR001387">
    <property type="entry name" value="Cro/C1-type_HTH"/>
</dbReference>
<evidence type="ECO:0000313" key="2">
    <source>
        <dbReference type="EMBL" id="SPQ01568.1"/>
    </source>
</evidence>
<reference evidence="3" key="1">
    <citation type="submission" date="2018-03" db="EMBL/GenBank/DDBJ databases">
        <authorList>
            <person name="Zecchin S."/>
        </authorList>
    </citation>
    <scope>NUCLEOTIDE SEQUENCE [LARGE SCALE GENOMIC DNA]</scope>
</reference>
<evidence type="ECO:0000313" key="3">
    <source>
        <dbReference type="Proteomes" id="UP000245125"/>
    </source>
</evidence>
<name>A0A2U3QJJ7_9BACT</name>
<sequence>MKEWTKEQIQKLRQRLNLYQREMAHRLGVTREYVVYLEKGVKTPSKTLKLLLDYIEREQNEKRKEKRKHGKGNL</sequence>
<protein>
    <recommendedName>
        <fullName evidence="1">HTH cro/C1-type domain-containing protein</fullName>
    </recommendedName>
</protein>
<dbReference type="InterPro" id="IPR010982">
    <property type="entry name" value="Lambda_DNA-bd_dom_sf"/>
</dbReference>
<proteinExistence type="predicted"/>
<accession>A0A2U3QJJ7</accession>
<dbReference type="Pfam" id="PF01381">
    <property type="entry name" value="HTH_3"/>
    <property type="match status" value="1"/>
</dbReference>
<feature type="domain" description="HTH cro/C1-type" evidence="1">
    <location>
        <begin position="9"/>
        <end position="62"/>
    </location>
</feature>
<keyword evidence="3" id="KW-1185">Reference proteome</keyword>
<dbReference type="Gene3D" id="1.10.260.40">
    <property type="entry name" value="lambda repressor-like DNA-binding domains"/>
    <property type="match status" value="1"/>
</dbReference>
<dbReference type="CDD" id="cd00093">
    <property type="entry name" value="HTH_XRE"/>
    <property type="match status" value="1"/>
</dbReference>
<dbReference type="AlphaFoldDB" id="A0A2U3QJJ7"/>
<dbReference type="OrthoDB" id="4557883at2"/>